<dbReference type="InterPro" id="IPR037066">
    <property type="entry name" value="Plug_dom_sf"/>
</dbReference>
<comment type="similarity">
    <text evidence="8 9">Belongs to the TonB-dependent receptor family.</text>
</comment>
<name>A0AA86GS50_9SPHN</name>
<evidence type="ECO:0000256" key="9">
    <source>
        <dbReference type="RuleBase" id="RU003357"/>
    </source>
</evidence>
<feature type="domain" description="TonB-dependent receptor-like beta-barrel" evidence="11">
    <location>
        <begin position="482"/>
        <end position="932"/>
    </location>
</feature>
<keyword evidence="2 8" id="KW-0813">Transport</keyword>
<evidence type="ECO:0000256" key="10">
    <source>
        <dbReference type="SAM" id="SignalP"/>
    </source>
</evidence>
<feature type="chain" id="PRO_5041723752" evidence="10">
    <location>
        <begin position="26"/>
        <end position="967"/>
    </location>
</feature>
<dbReference type="EMBL" id="CP012199">
    <property type="protein sequence ID" value="AMG76336.1"/>
    <property type="molecule type" value="Genomic_DNA"/>
</dbReference>
<evidence type="ECO:0000256" key="7">
    <source>
        <dbReference type="ARBA" id="ARBA00023237"/>
    </source>
</evidence>
<accession>A0AA86GS50</accession>
<keyword evidence="14" id="KW-1185">Reference proteome</keyword>
<evidence type="ECO:0000256" key="2">
    <source>
        <dbReference type="ARBA" id="ARBA00022448"/>
    </source>
</evidence>
<evidence type="ECO:0000259" key="11">
    <source>
        <dbReference type="Pfam" id="PF00593"/>
    </source>
</evidence>
<evidence type="ECO:0000256" key="5">
    <source>
        <dbReference type="ARBA" id="ARBA00023077"/>
    </source>
</evidence>
<proteinExistence type="inferred from homology"/>
<evidence type="ECO:0000256" key="4">
    <source>
        <dbReference type="ARBA" id="ARBA00022692"/>
    </source>
</evidence>
<keyword evidence="7 8" id="KW-0998">Cell outer membrane</keyword>
<keyword evidence="4 8" id="KW-0812">Transmembrane</keyword>
<dbReference type="Pfam" id="PF00593">
    <property type="entry name" value="TonB_dep_Rec_b-barrel"/>
    <property type="match status" value="1"/>
</dbReference>
<dbReference type="InterPro" id="IPR039426">
    <property type="entry name" value="TonB-dep_rcpt-like"/>
</dbReference>
<evidence type="ECO:0000256" key="3">
    <source>
        <dbReference type="ARBA" id="ARBA00022452"/>
    </source>
</evidence>
<feature type="signal peptide" evidence="10">
    <location>
        <begin position="1"/>
        <end position="25"/>
    </location>
</feature>
<dbReference type="AlphaFoldDB" id="A0AA86GS50"/>
<sequence length="967" mass="101524">MLDNRKLLLVVSASALALTGAPALAQDGPGGGEATAGAAPSEIVVTGSRIARRDFEAASPIVTLGADAVAATGQATLEGALNQLPQFSAGSTAFSNDLNATGQATLNLRGLGAQRNLVLLDGRRLQPSNSSQVIDINTIPSILVGGTEIISGGASAVYGSDAISGVVNFKVRDLDGIEISGQNTLTERGDGGIREISIGAGTRFADGRGRIIVGAAYTDRDAVNINSRAFFRRNQGVSGTIPFGIFTSGANPASQGALNDAFAAYGIAPGSVLPSSGIGVNADGTLFANGRGVYNYRDDEPYLYNNGQALLQVPSTTYTQIPLERISTFGRATFEASDTIKLFVQGLYTDYTSTTIQDPAPNAGLWTIRVPRSNPFIPAALNPILDSRTDPTAPVVVTKRYSEAGPRSVDHEATTWQILGGASGSFGGSGITWELYGSTGKSIVDDISYGSVFTSKVQQLASAADGGASICSGGYNPFAVTNSPECVAFISGVTRNRTETKQDVVEFNLQGGIAQLPAGELRFAAGVGYRHNEFAFTPDPEQITGNIVAIARTSPTAGSTSAKEAYAELLIPLLHDIPLIQDLTIDAAYRYSDYKQSGGVSTYKVDVDWTVVDGVRLRGGYQRAIRAPNVGELYTATTGLFPTIGSVANGAGDPCDTRSAFRTGANGAQVRAICVAQGMPDVLADSYINNVTQVAAFLSGNANLKPEKADTWTVGAVLSPRAASPWLSNLRASIDYYNIAIDDAIATIPVSVSLNKCFNADGSNPGYDANNFFCALIGRDVNSGGITNALQPYLNLGGYKTAGVDVQLDWSVRLADIGAGDGSGRFGISSVINYLDKFEIQNLPGGPFQDFGRTIGSGTTLPRWRSTTSFTFGTDSFNALVRWRHIGAMIDASKVTNAASTTPGVKAYDYFDLSLRVDPAERFSLRFGVNNLFDKTPPVVSGVLGQTDASTYDVLGRTYYLAATARF</sequence>
<evidence type="ECO:0000313" key="14">
    <source>
        <dbReference type="Proteomes" id="UP000058599"/>
    </source>
</evidence>
<dbReference type="InterPro" id="IPR036942">
    <property type="entry name" value="Beta-barrel_TonB_sf"/>
</dbReference>
<keyword evidence="13" id="KW-0675">Receptor</keyword>
<dbReference type="Gene3D" id="2.170.130.10">
    <property type="entry name" value="TonB-dependent receptor, plug domain"/>
    <property type="match status" value="1"/>
</dbReference>
<dbReference type="SUPFAM" id="SSF56935">
    <property type="entry name" value="Porins"/>
    <property type="match status" value="1"/>
</dbReference>
<evidence type="ECO:0000313" key="13">
    <source>
        <dbReference type="EMBL" id="AMG76336.1"/>
    </source>
</evidence>
<protein>
    <submittedName>
        <fullName evidence="13">TonB-dependent Receptor Plug domain protein</fullName>
    </submittedName>
</protein>
<comment type="subcellular location">
    <subcellularLocation>
        <location evidence="1 8">Cell outer membrane</location>
        <topology evidence="1 8">Multi-pass membrane protein</topology>
    </subcellularLocation>
</comment>
<dbReference type="GO" id="GO:0009279">
    <property type="term" value="C:cell outer membrane"/>
    <property type="evidence" value="ECO:0007669"/>
    <property type="project" value="UniProtKB-SubCell"/>
</dbReference>
<dbReference type="KEGG" id="sgi:SGRAN_4008"/>
<gene>
    <name evidence="13" type="ORF">SGRAN_4008</name>
</gene>
<dbReference type="PANTHER" id="PTHR47234:SF2">
    <property type="entry name" value="TONB-DEPENDENT RECEPTOR"/>
    <property type="match status" value="1"/>
</dbReference>
<dbReference type="PROSITE" id="PS52016">
    <property type="entry name" value="TONB_DEPENDENT_REC_3"/>
    <property type="match status" value="1"/>
</dbReference>
<evidence type="ECO:0000256" key="6">
    <source>
        <dbReference type="ARBA" id="ARBA00023136"/>
    </source>
</evidence>
<dbReference type="InterPro" id="IPR012910">
    <property type="entry name" value="Plug_dom"/>
</dbReference>
<dbReference type="InterPro" id="IPR000531">
    <property type="entry name" value="Beta-barrel_TonB"/>
</dbReference>
<organism evidence="13 14">
    <name type="scientific">Sphingopyxis granuli</name>
    <dbReference type="NCBI Taxonomy" id="267128"/>
    <lineage>
        <taxon>Bacteria</taxon>
        <taxon>Pseudomonadati</taxon>
        <taxon>Pseudomonadota</taxon>
        <taxon>Alphaproteobacteria</taxon>
        <taxon>Sphingomonadales</taxon>
        <taxon>Sphingomonadaceae</taxon>
        <taxon>Sphingopyxis</taxon>
    </lineage>
</organism>
<dbReference type="Pfam" id="PF07715">
    <property type="entry name" value="Plug"/>
    <property type="match status" value="1"/>
</dbReference>
<evidence type="ECO:0000259" key="12">
    <source>
        <dbReference type="Pfam" id="PF07715"/>
    </source>
</evidence>
<evidence type="ECO:0000256" key="1">
    <source>
        <dbReference type="ARBA" id="ARBA00004571"/>
    </source>
</evidence>
<dbReference type="PANTHER" id="PTHR47234">
    <property type="match status" value="1"/>
</dbReference>
<keyword evidence="6 8" id="KW-0472">Membrane</keyword>
<feature type="domain" description="TonB-dependent receptor plug" evidence="12">
    <location>
        <begin position="56"/>
        <end position="166"/>
    </location>
</feature>
<reference evidence="13 14" key="1">
    <citation type="journal article" date="2016" name="BMC Genomics">
        <title>Genomic analysis of the nitrate-respiring Sphingopyxis granuli (formerly Sphingomonas macrogoltabida) strain TFA.</title>
        <authorList>
            <person name="Garcia-Romero I."/>
            <person name="Perez-Pulido A.J."/>
            <person name="Gonzalez-Flores Y.E."/>
            <person name="Reyes-Ramirez F."/>
            <person name="Santero E."/>
            <person name="Floriano B."/>
        </authorList>
    </citation>
    <scope>NUCLEOTIDE SEQUENCE [LARGE SCALE GENOMIC DNA]</scope>
    <source>
        <strain evidence="13 14">TFA</strain>
    </source>
</reference>
<keyword evidence="3 8" id="KW-1134">Transmembrane beta strand</keyword>
<dbReference type="RefSeq" id="WP_067186411.1">
    <property type="nucleotide sequence ID" value="NZ_CP012199.1"/>
</dbReference>
<evidence type="ECO:0000256" key="8">
    <source>
        <dbReference type="PROSITE-ProRule" id="PRU01360"/>
    </source>
</evidence>
<keyword evidence="5 9" id="KW-0798">TonB box</keyword>
<keyword evidence="10" id="KW-0732">Signal</keyword>
<dbReference type="Gene3D" id="2.40.170.20">
    <property type="entry name" value="TonB-dependent receptor, beta-barrel domain"/>
    <property type="match status" value="1"/>
</dbReference>
<dbReference type="Proteomes" id="UP000058599">
    <property type="component" value="Chromosome"/>
</dbReference>